<accession>A0A6L5YLV1</accession>
<gene>
    <name evidence="1" type="ORF">FYJ75_00305</name>
</gene>
<evidence type="ECO:0000313" key="1">
    <source>
        <dbReference type="EMBL" id="MST73473.1"/>
    </source>
</evidence>
<dbReference type="EMBL" id="VUNI01000001">
    <property type="protein sequence ID" value="MST73473.1"/>
    <property type="molecule type" value="Genomic_DNA"/>
</dbReference>
<organism evidence="1 2">
    <name type="scientific">Roseburia porci</name>
    <dbReference type="NCBI Taxonomy" id="2605790"/>
    <lineage>
        <taxon>Bacteria</taxon>
        <taxon>Bacillati</taxon>
        <taxon>Bacillota</taxon>
        <taxon>Clostridia</taxon>
        <taxon>Lachnospirales</taxon>
        <taxon>Lachnospiraceae</taxon>
        <taxon>Roseburia</taxon>
    </lineage>
</organism>
<protein>
    <submittedName>
        <fullName evidence="1">Uncharacterized protein</fullName>
    </submittedName>
</protein>
<reference evidence="1 2" key="1">
    <citation type="submission" date="2019-08" db="EMBL/GenBank/DDBJ databases">
        <title>In-depth cultivation of the pig gut microbiome towards novel bacterial diversity and tailored functional studies.</title>
        <authorList>
            <person name="Wylensek D."/>
            <person name="Hitch T.C.A."/>
            <person name="Clavel T."/>
        </authorList>
    </citation>
    <scope>NUCLEOTIDE SEQUENCE [LARGE SCALE GENOMIC DNA]</scope>
    <source>
        <strain evidence="1 2">MUC/MUC-530-WT-4D</strain>
    </source>
</reference>
<proteinExistence type="predicted"/>
<keyword evidence="2" id="KW-1185">Reference proteome</keyword>
<sequence>MSLKEVLKQLGIKLIGWVKSNCVNNLLSDRADLPLAAAQGKVIDEKITALNSNIATKADIQKQGYDKTSIIYLQKNRSALVIFGKQTYSQTSLLFYDTKTKAVQALVNPSSDTFTVDILDNGTVRITSKNATYSTKAAIYLD</sequence>
<dbReference type="RefSeq" id="WP_154427676.1">
    <property type="nucleotide sequence ID" value="NZ_VUNI01000001.1"/>
</dbReference>
<name>A0A6L5YLV1_9FIRM</name>
<evidence type="ECO:0000313" key="2">
    <source>
        <dbReference type="Proteomes" id="UP000474024"/>
    </source>
</evidence>
<comment type="caution">
    <text evidence="1">The sequence shown here is derived from an EMBL/GenBank/DDBJ whole genome shotgun (WGS) entry which is preliminary data.</text>
</comment>
<dbReference type="AlphaFoldDB" id="A0A6L5YLV1"/>
<dbReference type="Proteomes" id="UP000474024">
    <property type="component" value="Unassembled WGS sequence"/>
</dbReference>